<protein>
    <recommendedName>
        <fullName evidence="10">Germin-like protein</fullName>
    </recommendedName>
</protein>
<reference evidence="13" key="1">
    <citation type="submission" date="2025-08" db="UniProtKB">
        <authorList>
            <consortium name="RefSeq"/>
        </authorList>
    </citation>
    <scope>IDENTIFICATION</scope>
</reference>
<comment type="subcellular location">
    <subcellularLocation>
        <location evidence="1 10">Secreted</location>
        <location evidence="1 10">Extracellular space</location>
        <location evidence="1 10">Apoplast</location>
    </subcellularLocation>
</comment>
<feature type="binding site" evidence="8">
    <location>
        <position position="44"/>
    </location>
    <ligand>
        <name>oxalate</name>
        <dbReference type="ChEBI" id="CHEBI:30623"/>
    </ligand>
</feature>
<dbReference type="Proteomes" id="UP001515500">
    <property type="component" value="Chromosome 6"/>
</dbReference>
<keyword evidence="4 10" id="KW-0964">Secreted</keyword>
<dbReference type="RefSeq" id="XP_039127029.1">
    <property type="nucleotide sequence ID" value="XM_039271095.1"/>
</dbReference>
<evidence type="ECO:0000313" key="12">
    <source>
        <dbReference type="Proteomes" id="UP001515500"/>
    </source>
</evidence>
<evidence type="ECO:0000256" key="1">
    <source>
        <dbReference type="ARBA" id="ARBA00004271"/>
    </source>
</evidence>
<feature type="binding site" evidence="9">
    <location>
        <position position="44"/>
    </location>
    <ligand>
        <name>Mn(2+)</name>
        <dbReference type="ChEBI" id="CHEBI:29035"/>
    </ligand>
</feature>
<keyword evidence="12" id="KW-1185">Reference proteome</keyword>
<dbReference type="InterPro" id="IPR001929">
    <property type="entry name" value="Germin"/>
</dbReference>
<evidence type="ECO:0000259" key="11">
    <source>
        <dbReference type="SMART" id="SM00835"/>
    </source>
</evidence>
<evidence type="ECO:0000256" key="5">
    <source>
        <dbReference type="ARBA" id="ARBA00022723"/>
    </source>
</evidence>
<dbReference type="SUPFAM" id="SSF51182">
    <property type="entry name" value="RmlC-like cupins"/>
    <property type="match status" value="1"/>
</dbReference>
<dbReference type="Gene3D" id="2.60.120.10">
    <property type="entry name" value="Jelly Rolls"/>
    <property type="match status" value="1"/>
</dbReference>
<evidence type="ECO:0000256" key="10">
    <source>
        <dbReference type="RuleBase" id="RU366015"/>
    </source>
</evidence>
<dbReference type="Pfam" id="PF00190">
    <property type="entry name" value="Cupin_1"/>
    <property type="match status" value="1"/>
</dbReference>
<dbReference type="PROSITE" id="PS00725">
    <property type="entry name" value="GERMIN"/>
    <property type="match status" value="1"/>
</dbReference>
<keyword evidence="7 8" id="KW-0464">Manganese</keyword>
<name>A0AB40BIU4_DIOCR</name>
<dbReference type="GO" id="GO:0048046">
    <property type="term" value="C:apoplast"/>
    <property type="evidence" value="ECO:0007669"/>
    <property type="project" value="UniProtKB-SubCell"/>
</dbReference>
<dbReference type="InterPro" id="IPR019780">
    <property type="entry name" value="Germin_Mn-BS"/>
</dbReference>
<proteinExistence type="inferred from homology"/>
<keyword evidence="3 10" id="KW-0052">Apoplast</keyword>
<evidence type="ECO:0000256" key="7">
    <source>
        <dbReference type="ARBA" id="ARBA00023211"/>
    </source>
</evidence>
<gene>
    <name evidence="13" type="primary">LOC120263222</name>
</gene>
<dbReference type="PRINTS" id="PR00325">
    <property type="entry name" value="GERMIN"/>
</dbReference>
<comment type="similarity">
    <text evidence="2 10">Belongs to the germin family.</text>
</comment>
<dbReference type="GeneID" id="120263222"/>
<dbReference type="CDD" id="cd02241">
    <property type="entry name" value="cupin_OxOx"/>
    <property type="match status" value="1"/>
</dbReference>
<sequence>MHVMHVVHSSSTPKIEHSWSYLLVHIDYAPRGVKPPHTHPHATEVIVVLKGTIYAGFVSSSPNDTLNSKVLSTGDVFVFLKGLTHFNMNYGKSNAAALVAFNSQKPSTIIDANNLFGARPPINDELLAKAFQLNKETIEELQANTWPNPAN</sequence>
<dbReference type="AlphaFoldDB" id="A0AB40BIU4"/>
<evidence type="ECO:0000256" key="3">
    <source>
        <dbReference type="ARBA" id="ARBA00022523"/>
    </source>
</evidence>
<feature type="binding site" evidence="8">
    <location>
        <position position="39"/>
    </location>
    <ligand>
        <name>oxalate</name>
        <dbReference type="ChEBI" id="CHEBI:30623"/>
    </ligand>
</feature>
<dbReference type="SMART" id="SM00835">
    <property type="entry name" value="Cupin_1"/>
    <property type="match status" value="1"/>
</dbReference>
<feature type="domain" description="Cupin type-1" evidence="11">
    <location>
        <begin position="2"/>
        <end position="139"/>
    </location>
</feature>
<evidence type="ECO:0000256" key="2">
    <source>
        <dbReference type="ARBA" id="ARBA00007456"/>
    </source>
</evidence>
<feature type="binding site" evidence="9">
    <location>
        <position position="37"/>
    </location>
    <ligand>
        <name>Mn(2+)</name>
        <dbReference type="ChEBI" id="CHEBI:29035"/>
    </ligand>
</feature>
<evidence type="ECO:0000256" key="4">
    <source>
        <dbReference type="ARBA" id="ARBA00022525"/>
    </source>
</evidence>
<accession>A0AB40BIU4</accession>
<evidence type="ECO:0000313" key="13">
    <source>
        <dbReference type="RefSeq" id="XP_039127029.1"/>
    </source>
</evidence>
<dbReference type="PANTHER" id="PTHR31238">
    <property type="entry name" value="GERMIN-LIKE PROTEIN SUBFAMILY 3 MEMBER 3"/>
    <property type="match status" value="1"/>
</dbReference>
<dbReference type="InterPro" id="IPR006045">
    <property type="entry name" value="Cupin_1"/>
</dbReference>
<organism evidence="12 13">
    <name type="scientific">Dioscorea cayennensis subsp. rotundata</name>
    <name type="common">White Guinea yam</name>
    <name type="synonym">Dioscorea rotundata</name>
    <dbReference type="NCBI Taxonomy" id="55577"/>
    <lineage>
        <taxon>Eukaryota</taxon>
        <taxon>Viridiplantae</taxon>
        <taxon>Streptophyta</taxon>
        <taxon>Embryophyta</taxon>
        <taxon>Tracheophyta</taxon>
        <taxon>Spermatophyta</taxon>
        <taxon>Magnoliopsida</taxon>
        <taxon>Liliopsida</taxon>
        <taxon>Dioscoreales</taxon>
        <taxon>Dioscoreaceae</taxon>
        <taxon>Dioscorea</taxon>
    </lineage>
</organism>
<keyword evidence="6" id="KW-1015">Disulfide bond</keyword>
<dbReference type="GO" id="GO:0030145">
    <property type="term" value="F:manganese ion binding"/>
    <property type="evidence" value="ECO:0007669"/>
    <property type="project" value="UniProtKB-UniRule"/>
</dbReference>
<dbReference type="InterPro" id="IPR014710">
    <property type="entry name" value="RmlC-like_jellyroll"/>
</dbReference>
<feature type="binding site" evidence="9">
    <location>
        <position position="85"/>
    </location>
    <ligand>
        <name>Mn(2+)</name>
        <dbReference type="ChEBI" id="CHEBI:29035"/>
    </ligand>
</feature>
<evidence type="ECO:0000256" key="8">
    <source>
        <dbReference type="PIRSR" id="PIRSR601929-1"/>
    </source>
</evidence>
<keyword evidence="5 8" id="KW-0479">Metal-binding</keyword>
<evidence type="ECO:0000256" key="6">
    <source>
        <dbReference type="ARBA" id="ARBA00023157"/>
    </source>
</evidence>
<evidence type="ECO:0000256" key="9">
    <source>
        <dbReference type="PIRSR" id="PIRSR601929-2"/>
    </source>
</evidence>
<dbReference type="InterPro" id="IPR011051">
    <property type="entry name" value="RmlC_Cupin_sf"/>
</dbReference>
<feature type="binding site" evidence="9">
    <location>
        <position position="39"/>
    </location>
    <ligand>
        <name>Mn(2+)</name>
        <dbReference type="ChEBI" id="CHEBI:29035"/>
    </ligand>
</feature>